<accession>A0A562SUF6</accession>
<proteinExistence type="predicted"/>
<dbReference type="Proteomes" id="UP000316167">
    <property type="component" value="Unassembled WGS sequence"/>
</dbReference>
<dbReference type="SUPFAM" id="SSF54909">
    <property type="entry name" value="Dimeric alpha+beta barrel"/>
    <property type="match status" value="1"/>
</dbReference>
<dbReference type="InterPro" id="IPR011008">
    <property type="entry name" value="Dimeric_a/b-barrel"/>
</dbReference>
<protein>
    <submittedName>
        <fullName evidence="3">NIPSNAP protein</fullName>
    </submittedName>
</protein>
<feature type="chain" id="PRO_5022195559" evidence="1">
    <location>
        <begin position="23"/>
        <end position="261"/>
    </location>
</feature>
<organism evidence="3 4">
    <name type="scientific">Lacibacter cauensis</name>
    <dbReference type="NCBI Taxonomy" id="510947"/>
    <lineage>
        <taxon>Bacteria</taxon>
        <taxon>Pseudomonadati</taxon>
        <taxon>Bacteroidota</taxon>
        <taxon>Chitinophagia</taxon>
        <taxon>Chitinophagales</taxon>
        <taxon>Chitinophagaceae</taxon>
        <taxon>Lacibacter</taxon>
    </lineage>
</organism>
<evidence type="ECO:0000313" key="4">
    <source>
        <dbReference type="Proteomes" id="UP000316167"/>
    </source>
</evidence>
<dbReference type="RefSeq" id="WP_144883471.1">
    <property type="nucleotide sequence ID" value="NZ_VLLE01000002.1"/>
</dbReference>
<dbReference type="Gene3D" id="3.30.70.100">
    <property type="match status" value="2"/>
</dbReference>
<evidence type="ECO:0000256" key="1">
    <source>
        <dbReference type="SAM" id="SignalP"/>
    </source>
</evidence>
<feature type="domain" description="NIPSNAP" evidence="2">
    <location>
        <begin position="156"/>
        <end position="259"/>
    </location>
</feature>
<keyword evidence="1" id="KW-0732">Signal</keyword>
<dbReference type="InterPro" id="IPR012577">
    <property type="entry name" value="NIPSNAP"/>
</dbReference>
<evidence type="ECO:0000313" key="3">
    <source>
        <dbReference type="EMBL" id="TWI84967.1"/>
    </source>
</evidence>
<keyword evidence="4" id="KW-1185">Reference proteome</keyword>
<name>A0A562SUF6_9BACT</name>
<dbReference type="AlphaFoldDB" id="A0A562SUF6"/>
<gene>
    <name evidence="3" type="ORF">IQ13_0120</name>
</gene>
<feature type="signal peptide" evidence="1">
    <location>
        <begin position="1"/>
        <end position="22"/>
    </location>
</feature>
<evidence type="ECO:0000259" key="2">
    <source>
        <dbReference type="Pfam" id="PF07978"/>
    </source>
</evidence>
<dbReference type="EMBL" id="VLLE01000002">
    <property type="protein sequence ID" value="TWI84967.1"/>
    <property type="molecule type" value="Genomic_DNA"/>
</dbReference>
<reference evidence="3 4" key="1">
    <citation type="journal article" date="2015" name="Stand. Genomic Sci.">
        <title>Genomic Encyclopedia of Bacterial and Archaeal Type Strains, Phase III: the genomes of soil and plant-associated and newly described type strains.</title>
        <authorList>
            <person name="Whitman W.B."/>
            <person name="Woyke T."/>
            <person name="Klenk H.P."/>
            <person name="Zhou Y."/>
            <person name="Lilburn T.G."/>
            <person name="Beck B.J."/>
            <person name="De Vos P."/>
            <person name="Vandamme P."/>
            <person name="Eisen J.A."/>
            <person name="Garrity G."/>
            <person name="Hugenholtz P."/>
            <person name="Kyrpides N.C."/>
        </authorList>
    </citation>
    <scope>NUCLEOTIDE SEQUENCE [LARGE SCALE GENOMIC DNA]</scope>
    <source>
        <strain evidence="3 4">CGMCC 1.7271</strain>
    </source>
</reference>
<dbReference type="Pfam" id="PF07978">
    <property type="entry name" value="NIPSNAP"/>
    <property type="match status" value="1"/>
</dbReference>
<dbReference type="OrthoDB" id="192769at2"/>
<comment type="caution">
    <text evidence="3">The sequence shown here is derived from an EMBL/GenBank/DDBJ whole genome shotgun (WGS) entry which is preliminary data.</text>
</comment>
<sequence length="261" mass="30040">MRKSVHLLFCLVSCLLLVSSFAQKPAKQSFYQLTVYHYTTAEQEKVLDNYLQNALLPALHRQQYKDVGVFKAIANDTAKEKLLYVLITAPAVEQFTGVAAKLEKDAAYLQAGKEYLDAVYTAAPYSRMETILLKAFHLAPSLMKPNLQSAKKERVYELRSYESATEKIFRNKVHMFNEGDEIGLFKRLNFNAIFYSEVIAGSKMPNLMYMTSFENMDERNAHWKAFSADAQWKKLSSDPFYQKNVSHIDITFLRPADYSDY</sequence>